<keyword evidence="2" id="KW-1185">Reference proteome</keyword>
<comment type="caution">
    <text evidence="1">The sequence shown here is derived from an EMBL/GenBank/DDBJ whole genome shotgun (WGS) entry which is preliminary data.</text>
</comment>
<dbReference type="AlphaFoldDB" id="A0A398CRS7"/>
<accession>A0A398CRS7</accession>
<dbReference type="RefSeq" id="WP_119150527.1">
    <property type="nucleotide sequence ID" value="NZ_JBHSOV010000029.1"/>
</dbReference>
<evidence type="ECO:0000313" key="2">
    <source>
        <dbReference type="Proteomes" id="UP000266340"/>
    </source>
</evidence>
<gene>
    <name evidence="1" type="ORF">D3H35_17470</name>
</gene>
<protein>
    <recommendedName>
        <fullName evidence="3">DUF4037 domain-containing protein</fullName>
    </recommendedName>
</protein>
<dbReference type="InterPro" id="IPR043519">
    <property type="entry name" value="NT_sf"/>
</dbReference>
<organism evidence="1 2">
    <name type="scientific">Cohnella faecalis</name>
    <dbReference type="NCBI Taxonomy" id="2315694"/>
    <lineage>
        <taxon>Bacteria</taxon>
        <taxon>Bacillati</taxon>
        <taxon>Bacillota</taxon>
        <taxon>Bacilli</taxon>
        <taxon>Bacillales</taxon>
        <taxon>Paenibacillaceae</taxon>
        <taxon>Cohnella</taxon>
    </lineage>
</organism>
<evidence type="ECO:0008006" key="3">
    <source>
        <dbReference type="Google" id="ProtNLM"/>
    </source>
</evidence>
<name>A0A398CRS7_9BACL</name>
<dbReference type="Proteomes" id="UP000266340">
    <property type="component" value="Unassembled WGS sequence"/>
</dbReference>
<dbReference type="EMBL" id="QXJM01000039">
    <property type="protein sequence ID" value="RIE02487.1"/>
    <property type="molecule type" value="Genomic_DNA"/>
</dbReference>
<dbReference type="Gene3D" id="3.30.460.10">
    <property type="entry name" value="Beta Polymerase, domain 2"/>
    <property type="match status" value="1"/>
</dbReference>
<proteinExistence type="predicted"/>
<sequence length="258" mass="29201">MTRKERLLQRLDGIGKSLEKKGDALLLLGLGSVGSETDRLDDYSDIDFYVIAAPGCKDRFIDRLDWLEDAHPLAYSFKNADVGHKVLFEDGIYGEFAVFEETDMDTAGYSKGRIAWKHPSYENDGIVNPKVPFPQLTSESVDFALNEALTNLYVGLCRYARGEKLSASRFIEGHALNNVLSVLHLLEPKVDYYPDPFGNERRLEKRYPRFADRIGGMMQGYDKAPESAVRMLEYMEEVYPVNGRLAEEIRKLASGQSL</sequence>
<dbReference type="OrthoDB" id="383876at2"/>
<reference evidence="1 2" key="1">
    <citation type="submission" date="2018-09" db="EMBL/GenBank/DDBJ databases">
        <title>Cohnella cavernae sp. nov., isolated from a karst cave.</title>
        <authorList>
            <person name="Zhu H."/>
        </authorList>
    </citation>
    <scope>NUCLEOTIDE SEQUENCE [LARGE SCALE GENOMIC DNA]</scope>
    <source>
        <strain evidence="1 2">K2E09-144</strain>
    </source>
</reference>
<evidence type="ECO:0000313" key="1">
    <source>
        <dbReference type="EMBL" id="RIE02487.1"/>
    </source>
</evidence>